<comment type="caution">
    <text evidence="1">The sequence shown here is derived from an EMBL/GenBank/DDBJ whole genome shotgun (WGS) entry which is preliminary data.</text>
</comment>
<dbReference type="EMBL" id="CAJVQC010088047">
    <property type="protein sequence ID" value="CAG8823821.1"/>
    <property type="molecule type" value="Genomic_DNA"/>
</dbReference>
<evidence type="ECO:0000313" key="2">
    <source>
        <dbReference type="Proteomes" id="UP000789920"/>
    </source>
</evidence>
<name>A0ACA9S2C4_9GLOM</name>
<sequence length="76" mass="8577">ILIDKSTLFTAKHLAIVTKYLTKNRPVLRYLGIIELNNCDAKSISKDLKRFITAKSLNIKNLAHFGNDRASTILGY</sequence>
<feature type="non-terminal residue" evidence="1">
    <location>
        <position position="1"/>
    </location>
</feature>
<evidence type="ECO:0000313" key="1">
    <source>
        <dbReference type="EMBL" id="CAG8823821.1"/>
    </source>
</evidence>
<accession>A0ACA9S2C4</accession>
<reference evidence="1" key="1">
    <citation type="submission" date="2021-06" db="EMBL/GenBank/DDBJ databases">
        <authorList>
            <person name="Kallberg Y."/>
            <person name="Tangrot J."/>
            <person name="Rosling A."/>
        </authorList>
    </citation>
    <scope>NUCLEOTIDE SEQUENCE</scope>
    <source>
        <strain evidence="1">MA461A</strain>
    </source>
</reference>
<keyword evidence="2" id="KW-1185">Reference proteome</keyword>
<proteinExistence type="predicted"/>
<organism evidence="1 2">
    <name type="scientific">Racocetra persica</name>
    <dbReference type="NCBI Taxonomy" id="160502"/>
    <lineage>
        <taxon>Eukaryota</taxon>
        <taxon>Fungi</taxon>
        <taxon>Fungi incertae sedis</taxon>
        <taxon>Mucoromycota</taxon>
        <taxon>Glomeromycotina</taxon>
        <taxon>Glomeromycetes</taxon>
        <taxon>Diversisporales</taxon>
        <taxon>Gigasporaceae</taxon>
        <taxon>Racocetra</taxon>
    </lineage>
</organism>
<protein>
    <submittedName>
        <fullName evidence="1">1124_t:CDS:1</fullName>
    </submittedName>
</protein>
<dbReference type="Proteomes" id="UP000789920">
    <property type="component" value="Unassembled WGS sequence"/>
</dbReference>
<gene>
    <name evidence="1" type="ORF">RPERSI_LOCUS26110</name>
</gene>